<dbReference type="GO" id="GO:0017116">
    <property type="term" value="F:single-stranded DNA helicase activity"/>
    <property type="evidence" value="ECO:0007669"/>
    <property type="project" value="TreeGrafter"/>
</dbReference>
<feature type="domain" description="RecBCD enzyme subunit RecD N-terminal" evidence="14">
    <location>
        <begin position="20"/>
        <end position="148"/>
    </location>
</feature>
<dbReference type="CDD" id="cd17933">
    <property type="entry name" value="DEXSc_RecD-like"/>
    <property type="match status" value="1"/>
</dbReference>
<comment type="subunit">
    <text evidence="11">Heterotrimer of RecB, RecC and RecD. All subunits contribute to DNA-binding.</text>
</comment>
<dbReference type="InterPro" id="IPR027785">
    <property type="entry name" value="UvrD-like_helicase_C"/>
</dbReference>
<evidence type="ECO:0000256" key="7">
    <source>
        <dbReference type="ARBA" id="ARBA00022840"/>
    </source>
</evidence>
<dbReference type="Gene3D" id="1.10.10.1020">
    <property type="entry name" value="RecBCD complex, subunit RecD, N-terminal domain"/>
    <property type="match status" value="1"/>
</dbReference>
<dbReference type="Pfam" id="PF21185">
    <property type="entry name" value="RecD_N"/>
    <property type="match status" value="1"/>
</dbReference>
<dbReference type="Proteomes" id="UP000634011">
    <property type="component" value="Unassembled WGS sequence"/>
</dbReference>
<keyword evidence="9 11" id="KW-0234">DNA repair</keyword>
<dbReference type="GO" id="GO:0000724">
    <property type="term" value="P:double-strand break repair via homologous recombination"/>
    <property type="evidence" value="ECO:0007669"/>
    <property type="project" value="UniProtKB-UniRule"/>
</dbReference>
<sequence>MGAQMKTTADLLADLTLLVEQSHLRRLALAFARFMIDRGMRDPVQLFGAAVLTEIEARGHICLDLNSFAQDPCAVLEWEPSIWNKLSTECDFPKNSQAWMAALKTGEHIYIADLDAPPCSAGQTNDLFSPSSNEDQQQPMVLQGHRLYLRRYWKDETVVAQAIRTRANSRIDVAEDDVRRWLDVLFDASSTVQNTSVNTETDWQKVACAIAVRSRLSIITGGPGTGKTYTVARLIALMFALNERPERLRIALAAPTGKAAARLKQSIDNALQELARKLGNSLPLQELTSRMGAARTLHSLLGARPDTRHFRHHAGNPLDVDILVVDEASMIHLEMMASLLDALPPNTILVLLGDKDQLASVEAGAVLGDLCGDAEVGGYSDASISYIQRTAGQTIAKPFAGNAGSIAQQTVMLRKSRRFSGPIGMLANAVNDGDTDAANTCLRTSEPILHWIEHAKPTQLIQLAMAGRAGAAGGYKAYLELLKQRPAPVPAPAPALSPSQTQDQHADAENRFKEWVITVLRAFDTFRILCAIKEGEWGVNGLNAEIEQSLHAQGLIKRDSEWYVGRPVMVTRNDYNTGVFNGDIGLALPDTDPGKPIRVYFLDGDKLRSILASRLRYVETAYAMTVHKSQGSEFAHTVLVLPQDMSPVLTRELVYTGITRARTHFSLVSPVNLIWQKALSVKTRRASGLMAALHSE</sequence>
<dbReference type="GO" id="GO:0005524">
    <property type="term" value="F:ATP binding"/>
    <property type="evidence" value="ECO:0007669"/>
    <property type="project" value="UniProtKB-UniRule"/>
</dbReference>
<dbReference type="InterPro" id="IPR006344">
    <property type="entry name" value="RecD"/>
</dbReference>
<gene>
    <name evidence="11 15" type="primary">recD</name>
    <name evidence="15" type="ORF">H8K32_18885</name>
</gene>
<evidence type="ECO:0000256" key="9">
    <source>
        <dbReference type="ARBA" id="ARBA00023204"/>
    </source>
</evidence>
<keyword evidence="1 11" id="KW-0540">Nuclease</keyword>
<dbReference type="AlphaFoldDB" id="A0A923HT02"/>
<keyword evidence="6 11" id="KW-0269">Exonuclease</keyword>
<dbReference type="InterPro" id="IPR027417">
    <property type="entry name" value="P-loop_NTPase"/>
</dbReference>
<dbReference type="SUPFAM" id="SSF52540">
    <property type="entry name" value="P-loop containing nucleoside triphosphate hydrolases"/>
    <property type="match status" value="2"/>
</dbReference>
<comment type="catalytic activity">
    <reaction evidence="11">
        <text>ATP + H2O = ADP + phosphate + H(+)</text>
        <dbReference type="Rhea" id="RHEA:13065"/>
        <dbReference type="ChEBI" id="CHEBI:15377"/>
        <dbReference type="ChEBI" id="CHEBI:15378"/>
        <dbReference type="ChEBI" id="CHEBI:30616"/>
        <dbReference type="ChEBI" id="CHEBI:43474"/>
        <dbReference type="ChEBI" id="CHEBI:456216"/>
        <dbReference type="EC" id="5.6.2.3"/>
    </reaction>
</comment>
<comment type="caution">
    <text evidence="15">The sequence shown here is derived from an EMBL/GenBank/DDBJ whole genome shotgun (WGS) entry which is preliminary data.</text>
</comment>
<keyword evidence="10 11" id="KW-0413">Isomerase</keyword>
<evidence type="ECO:0000259" key="14">
    <source>
        <dbReference type="Pfam" id="PF21185"/>
    </source>
</evidence>
<evidence type="ECO:0000256" key="10">
    <source>
        <dbReference type="ARBA" id="ARBA00023235"/>
    </source>
</evidence>
<dbReference type="HAMAP" id="MF_01487">
    <property type="entry name" value="RecD"/>
    <property type="match status" value="1"/>
</dbReference>
<dbReference type="EMBL" id="JACOFV010000024">
    <property type="protein sequence ID" value="MBC3864173.1"/>
    <property type="molecule type" value="Genomic_DNA"/>
</dbReference>
<feature type="domain" description="ATP-dependent RecD2 DNA helicase SH3" evidence="13">
    <location>
        <begin position="542"/>
        <end position="601"/>
    </location>
</feature>
<dbReference type="NCBIfam" id="TIGR01447">
    <property type="entry name" value="recD"/>
    <property type="match status" value="1"/>
</dbReference>
<evidence type="ECO:0000256" key="3">
    <source>
        <dbReference type="ARBA" id="ARBA00022763"/>
    </source>
</evidence>
<dbReference type="PANTHER" id="PTHR43788:SF6">
    <property type="entry name" value="DNA HELICASE B"/>
    <property type="match status" value="1"/>
</dbReference>
<feature type="binding site" evidence="11">
    <location>
        <begin position="221"/>
        <end position="228"/>
    </location>
    <ligand>
        <name>ATP</name>
        <dbReference type="ChEBI" id="CHEBI:30616"/>
    </ligand>
</feature>
<keyword evidence="3 11" id="KW-0227">DNA damage</keyword>
<dbReference type="Pfam" id="PF13538">
    <property type="entry name" value="UvrD_C_2"/>
    <property type="match status" value="1"/>
</dbReference>
<evidence type="ECO:0000313" key="16">
    <source>
        <dbReference type="Proteomes" id="UP000634011"/>
    </source>
</evidence>
<evidence type="ECO:0000256" key="2">
    <source>
        <dbReference type="ARBA" id="ARBA00022741"/>
    </source>
</evidence>
<dbReference type="InterPro" id="IPR050534">
    <property type="entry name" value="Coronavir_polyprotein_1ab"/>
</dbReference>
<dbReference type="GO" id="GO:0043139">
    <property type="term" value="F:5'-3' DNA helicase activity"/>
    <property type="evidence" value="ECO:0007669"/>
    <property type="project" value="UniProtKB-UniRule"/>
</dbReference>
<feature type="domain" description="UvrD-like helicase C-terminal" evidence="12">
    <location>
        <begin position="621"/>
        <end position="668"/>
    </location>
</feature>
<keyword evidence="16" id="KW-1185">Reference proteome</keyword>
<reference evidence="15" key="1">
    <citation type="submission" date="2020-08" db="EMBL/GenBank/DDBJ databases">
        <title>Novel species isolated from subtropical streams in China.</title>
        <authorList>
            <person name="Lu H."/>
        </authorList>
    </citation>
    <scope>NUCLEOTIDE SEQUENCE</scope>
    <source>
        <strain evidence="15">KACC 12607</strain>
    </source>
</reference>
<organism evidence="15 16">
    <name type="scientific">Undibacterium jejuense</name>
    <dbReference type="NCBI Taxonomy" id="1344949"/>
    <lineage>
        <taxon>Bacteria</taxon>
        <taxon>Pseudomonadati</taxon>
        <taxon>Pseudomonadota</taxon>
        <taxon>Betaproteobacteria</taxon>
        <taxon>Burkholderiales</taxon>
        <taxon>Oxalobacteraceae</taxon>
        <taxon>Undibacterium</taxon>
    </lineage>
</organism>
<evidence type="ECO:0000256" key="1">
    <source>
        <dbReference type="ARBA" id="ARBA00022722"/>
    </source>
</evidence>
<evidence type="ECO:0000256" key="6">
    <source>
        <dbReference type="ARBA" id="ARBA00022839"/>
    </source>
</evidence>
<dbReference type="InterPro" id="IPR041851">
    <property type="entry name" value="RecD_N_sf"/>
</dbReference>
<evidence type="ECO:0000259" key="12">
    <source>
        <dbReference type="Pfam" id="PF13538"/>
    </source>
</evidence>
<dbReference type="GO" id="GO:0008854">
    <property type="term" value="F:exodeoxyribonuclease V activity"/>
    <property type="evidence" value="ECO:0007669"/>
    <property type="project" value="InterPro"/>
</dbReference>
<keyword evidence="5 11" id="KW-0347">Helicase</keyword>
<dbReference type="InterPro" id="IPR041451">
    <property type="entry name" value="RecD2_SH13"/>
</dbReference>
<dbReference type="Pfam" id="PF13245">
    <property type="entry name" value="AAA_19"/>
    <property type="match status" value="1"/>
</dbReference>
<keyword evidence="4 11" id="KW-0378">Hydrolase</keyword>
<dbReference type="GO" id="GO:0009338">
    <property type="term" value="C:exodeoxyribonuclease V complex"/>
    <property type="evidence" value="ECO:0007669"/>
    <property type="project" value="InterPro"/>
</dbReference>
<evidence type="ECO:0000256" key="11">
    <source>
        <dbReference type="HAMAP-Rule" id="MF_01487"/>
    </source>
</evidence>
<dbReference type="CDD" id="cd18809">
    <property type="entry name" value="SF1_C_RecD"/>
    <property type="match status" value="1"/>
</dbReference>
<comment type="similarity">
    <text evidence="11">Belongs to the RecD family.</text>
</comment>
<accession>A0A923HT02</accession>
<evidence type="ECO:0000256" key="8">
    <source>
        <dbReference type="ARBA" id="ARBA00023125"/>
    </source>
</evidence>
<evidence type="ECO:0000256" key="5">
    <source>
        <dbReference type="ARBA" id="ARBA00022806"/>
    </source>
</evidence>
<dbReference type="GO" id="GO:0003677">
    <property type="term" value="F:DNA binding"/>
    <property type="evidence" value="ECO:0007669"/>
    <property type="project" value="UniProtKB-UniRule"/>
</dbReference>
<evidence type="ECO:0000256" key="4">
    <source>
        <dbReference type="ARBA" id="ARBA00022801"/>
    </source>
</evidence>
<dbReference type="Pfam" id="PF18335">
    <property type="entry name" value="SH3_13"/>
    <property type="match status" value="1"/>
</dbReference>
<comment type="miscellaneous">
    <text evidence="11">In the RecBCD complex, RecB has a slow 3'-5' helicase, an exonuclease activity and loads RecA onto ssDNA, RecD has a fast 5'-3' helicase activity, while RecC stimulates the ATPase and processivity of the RecB helicase and contributes to recognition of the Chi site.</text>
</comment>
<dbReference type="InterPro" id="IPR049550">
    <property type="entry name" value="RecD_N"/>
</dbReference>
<proteinExistence type="inferred from homology"/>
<dbReference type="PANTHER" id="PTHR43788">
    <property type="entry name" value="DNA2/NAM7 HELICASE FAMILY MEMBER"/>
    <property type="match status" value="1"/>
</dbReference>
<keyword evidence="8 11" id="KW-0238">DNA-binding</keyword>
<evidence type="ECO:0000259" key="13">
    <source>
        <dbReference type="Pfam" id="PF18335"/>
    </source>
</evidence>
<comment type="function">
    <text evidence="11">A helicase/nuclease that prepares dsDNA breaks (DSB) for recombinational DNA repair. Binds to DSBs and unwinds DNA via a highly rapid and processive ATP-dependent bidirectional helicase activity. Unwinds dsDNA until it encounters a Chi (crossover hotspot instigator) sequence from the 3' direction. Cuts ssDNA a few nucleotides 3' to the Chi site. The properties and activities of the enzyme are changed at Chi. The Chi-altered holoenzyme produces a long 3'-ssDNA overhang and facilitates RecA-binding to the ssDNA for homologous DNA recombination and repair. Holoenzyme degrades any linearized DNA that is unable to undergo homologous recombination. In the holoenzyme this subunit has ssDNA-dependent ATPase and 5'-3' helicase activity. When added to pre-assembled RecBC greatly stimulates nuclease activity and augments holoenzyme processivity. Negatively regulates the RecA-loading ability of RecBCD.</text>
</comment>
<evidence type="ECO:0000313" key="15">
    <source>
        <dbReference type="EMBL" id="MBC3864173.1"/>
    </source>
</evidence>
<dbReference type="EC" id="5.6.2.3" evidence="11"/>
<protein>
    <recommendedName>
        <fullName evidence="11">RecBCD enzyme subunit RecD</fullName>
        <ecNumber evidence="11">5.6.2.3</ecNumber>
    </recommendedName>
    <alternativeName>
        <fullName evidence="11">DNA 5'-3' helicase subunit RecD</fullName>
    </alternativeName>
    <alternativeName>
        <fullName evidence="11">Exonuclease V subunit RecD</fullName>
        <shortName evidence="11">ExoV subunit RecD</shortName>
    </alternativeName>
    <alternativeName>
        <fullName evidence="11">Helicase/nuclease RecBCD subunit RecD</fullName>
    </alternativeName>
</protein>
<keyword evidence="7 11" id="KW-0067">ATP-binding</keyword>
<dbReference type="Gene3D" id="3.40.50.300">
    <property type="entry name" value="P-loop containing nucleotide triphosphate hydrolases"/>
    <property type="match status" value="3"/>
</dbReference>
<name>A0A923HT02_9BURK</name>
<keyword evidence="2 11" id="KW-0547">Nucleotide-binding</keyword>